<reference evidence="7 8" key="1">
    <citation type="journal article" date="2016" name="Genome Announc.">
        <title>First Complete Genome Sequence of a Subdivision 6 Acidobacterium Strain.</title>
        <authorList>
            <person name="Huang S."/>
            <person name="Vieira S."/>
            <person name="Bunk B."/>
            <person name="Riedel T."/>
            <person name="Sproer C."/>
            <person name="Overmann J."/>
        </authorList>
    </citation>
    <scope>NUCLEOTIDE SEQUENCE [LARGE SCALE GENOMIC DNA]</scope>
    <source>
        <strain evidence="8">DSM 100886 HEG_-6_39</strain>
    </source>
</reference>
<dbReference type="CDD" id="cd14014">
    <property type="entry name" value="STKc_PknB_like"/>
    <property type="match status" value="1"/>
</dbReference>
<dbReference type="PROSITE" id="PS00107">
    <property type="entry name" value="PROTEIN_KINASE_ATP"/>
    <property type="match status" value="1"/>
</dbReference>
<keyword evidence="3 7" id="KW-0418">Kinase</keyword>
<dbReference type="Gene3D" id="1.10.510.10">
    <property type="entry name" value="Transferase(Phosphotransferase) domain 1"/>
    <property type="match status" value="1"/>
</dbReference>
<dbReference type="STRING" id="1855912.LuPra_02466"/>
<dbReference type="PROSITE" id="PS00108">
    <property type="entry name" value="PROTEIN_KINASE_ST"/>
    <property type="match status" value="1"/>
</dbReference>
<dbReference type="InterPro" id="IPR011009">
    <property type="entry name" value="Kinase-like_dom_sf"/>
</dbReference>
<dbReference type="PATRIC" id="fig|1813736.3.peg.2591"/>
<gene>
    <name evidence="7" type="primary">pknA_6</name>
    <name evidence="7" type="ORF">LuPra_02466</name>
</gene>
<name>A0A143PM22_LUTPR</name>
<evidence type="ECO:0000313" key="8">
    <source>
        <dbReference type="Proteomes" id="UP000076079"/>
    </source>
</evidence>
<dbReference type="GO" id="GO:0016787">
    <property type="term" value="F:hydrolase activity"/>
    <property type="evidence" value="ECO:0007669"/>
    <property type="project" value="InterPro"/>
</dbReference>
<feature type="binding site" evidence="5">
    <location>
        <position position="41"/>
    </location>
    <ligand>
        <name>ATP</name>
        <dbReference type="ChEBI" id="CHEBI:30616"/>
    </ligand>
</feature>
<dbReference type="PANTHER" id="PTHR43289">
    <property type="entry name" value="MITOGEN-ACTIVATED PROTEIN KINASE KINASE KINASE 20-RELATED"/>
    <property type="match status" value="1"/>
</dbReference>
<dbReference type="KEGG" id="abac:LuPra_02466"/>
<dbReference type="RefSeq" id="WP_110171014.1">
    <property type="nucleotide sequence ID" value="NZ_CP015136.1"/>
</dbReference>
<keyword evidence="1 7" id="KW-0808">Transferase</keyword>
<dbReference type="AlphaFoldDB" id="A0A143PM22"/>
<evidence type="ECO:0000256" key="4">
    <source>
        <dbReference type="ARBA" id="ARBA00022840"/>
    </source>
</evidence>
<evidence type="ECO:0000313" key="7">
    <source>
        <dbReference type="EMBL" id="AMY09253.1"/>
    </source>
</evidence>
<dbReference type="Proteomes" id="UP000076079">
    <property type="component" value="Chromosome"/>
</dbReference>
<evidence type="ECO:0000256" key="3">
    <source>
        <dbReference type="ARBA" id="ARBA00022777"/>
    </source>
</evidence>
<dbReference type="GO" id="GO:0005524">
    <property type="term" value="F:ATP binding"/>
    <property type="evidence" value="ECO:0007669"/>
    <property type="project" value="UniProtKB-UniRule"/>
</dbReference>
<feature type="domain" description="Protein kinase" evidence="6">
    <location>
        <begin position="12"/>
        <end position="320"/>
    </location>
</feature>
<dbReference type="Pfam" id="PF00069">
    <property type="entry name" value="Pkinase"/>
    <property type="match status" value="1"/>
</dbReference>
<evidence type="ECO:0000256" key="1">
    <source>
        <dbReference type="ARBA" id="ARBA00022679"/>
    </source>
</evidence>
<keyword evidence="4 5" id="KW-0067">ATP-binding</keyword>
<dbReference type="SMART" id="SM00220">
    <property type="entry name" value="S_TKc"/>
    <property type="match status" value="1"/>
</dbReference>
<dbReference type="InterPro" id="IPR008271">
    <property type="entry name" value="Ser/Thr_kinase_AS"/>
</dbReference>
<keyword evidence="2 5" id="KW-0547">Nucleotide-binding</keyword>
<dbReference type="InterPro" id="IPR017441">
    <property type="entry name" value="Protein_kinase_ATP_BS"/>
</dbReference>
<dbReference type="SUPFAM" id="SSF53474">
    <property type="entry name" value="alpha/beta-Hydrolases"/>
    <property type="match status" value="1"/>
</dbReference>
<protein>
    <submittedName>
        <fullName evidence="7">Serine/threonine-protein kinase PknA</fullName>
        <ecNumber evidence="7">2.7.11.1</ecNumber>
    </submittedName>
</protein>
<dbReference type="SUPFAM" id="SSF56112">
    <property type="entry name" value="Protein kinase-like (PK-like)"/>
    <property type="match status" value="1"/>
</dbReference>
<dbReference type="Gene3D" id="3.30.200.20">
    <property type="entry name" value="Phosphorylase Kinase, domain 1"/>
    <property type="match status" value="1"/>
</dbReference>
<dbReference type="GO" id="GO:0004674">
    <property type="term" value="F:protein serine/threonine kinase activity"/>
    <property type="evidence" value="ECO:0007669"/>
    <property type="project" value="UniProtKB-EC"/>
</dbReference>
<proteinExistence type="predicted"/>
<keyword evidence="8" id="KW-1185">Reference proteome</keyword>
<sequence length="320" mass="34747">MSVQKGAQLGPYRVDDRIGAGGMGEVYAATDTRLKRRVAIKILPPSLEKDAQRRARLQREAELISSLHHPHVCRLYDVGQTDDGGQYLVLELLEGEALQSRLRRGPLPLAQVLRIGSQMADALAAAHRHGIVHRDLKPGNVMLTTDGAKLLDFGLAKPVVVSPASAETIVTLAAAVTLRARDEGGPRLACQVLVHPAVQYGWDTPSALANAEGYFLQRASVEYFWNHYVNDPGDGANPYCSPLAARDHSNLPPAFIACAQYDPICDDGKNYAEALRAAGVPVTFRVYEGMIHGFMLMSGVFDQSRTLVDDIGREVRSALG</sequence>
<dbReference type="OrthoDB" id="6111975at2"/>
<organism evidence="7 8">
    <name type="scientific">Luteitalea pratensis</name>
    <dbReference type="NCBI Taxonomy" id="1855912"/>
    <lineage>
        <taxon>Bacteria</taxon>
        <taxon>Pseudomonadati</taxon>
        <taxon>Acidobacteriota</taxon>
        <taxon>Vicinamibacteria</taxon>
        <taxon>Vicinamibacterales</taxon>
        <taxon>Vicinamibacteraceae</taxon>
        <taxon>Luteitalea</taxon>
    </lineage>
</organism>
<dbReference type="InterPro" id="IPR013094">
    <property type="entry name" value="AB_hydrolase_3"/>
</dbReference>
<dbReference type="InterPro" id="IPR029058">
    <property type="entry name" value="AB_hydrolase_fold"/>
</dbReference>
<dbReference type="EMBL" id="CP015136">
    <property type="protein sequence ID" value="AMY09253.1"/>
    <property type="molecule type" value="Genomic_DNA"/>
</dbReference>
<accession>A0A143PM22</accession>
<dbReference type="InterPro" id="IPR000719">
    <property type="entry name" value="Prot_kinase_dom"/>
</dbReference>
<dbReference type="Pfam" id="PF07859">
    <property type="entry name" value="Abhydrolase_3"/>
    <property type="match status" value="1"/>
</dbReference>
<evidence type="ECO:0000256" key="5">
    <source>
        <dbReference type="PROSITE-ProRule" id="PRU10141"/>
    </source>
</evidence>
<dbReference type="PROSITE" id="PS50011">
    <property type="entry name" value="PROTEIN_KINASE_DOM"/>
    <property type="match status" value="1"/>
</dbReference>
<evidence type="ECO:0000256" key="2">
    <source>
        <dbReference type="ARBA" id="ARBA00022741"/>
    </source>
</evidence>
<evidence type="ECO:0000259" key="6">
    <source>
        <dbReference type="PROSITE" id="PS50011"/>
    </source>
</evidence>
<reference evidence="8" key="2">
    <citation type="submission" date="2016-04" db="EMBL/GenBank/DDBJ databases">
        <title>First Complete Genome Sequence of a Subdivision 6 Acidobacterium.</title>
        <authorList>
            <person name="Huang S."/>
            <person name="Vieira S."/>
            <person name="Bunk B."/>
            <person name="Riedel T."/>
            <person name="Sproeer C."/>
            <person name="Overmann J."/>
        </authorList>
    </citation>
    <scope>NUCLEOTIDE SEQUENCE [LARGE SCALE GENOMIC DNA]</scope>
    <source>
        <strain evidence="8">DSM 100886 HEG_-6_39</strain>
    </source>
</reference>
<dbReference type="Gene3D" id="3.40.50.1820">
    <property type="entry name" value="alpha/beta hydrolase"/>
    <property type="match status" value="1"/>
</dbReference>
<dbReference type="PANTHER" id="PTHR43289:SF34">
    <property type="entry name" value="SERINE_THREONINE-PROTEIN KINASE YBDM-RELATED"/>
    <property type="match status" value="1"/>
</dbReference>
<dbReference type="EC" id="2.7.11.1" evidence="7"/>